<evidence type="ECO:0000259" key="3">
    <source>
        <dbReference type="PROSITE" id="PS50977"/>
    </source>
</evidence>
<organism evidence="4 5">
    <name type="scientific">Candidatus Lokiarchaeum ossiferum</name>
    <dbReference type="NCBI Taxonomy" id="2951803"/>
    <lineage>
        <taxon>Archaea</taxon>
        <taxon>Promethearchaeati</taxon>
        <taxon>Promethearchaeota</taxon>
        <taxon>Promethearchaeia</taxon>
        <taxon>Promethearchaeales</taxon>
        <taxon>Promethearchaeaceae</taxon>
        <taxon>Candidatus Lokiarchaeum</taxon>
    </lineage>
</organism>
<dbReference type="PANTHER" id="PTHR43479">
    <property type="entry name" value="ACREF/ENVCD OPERON REPRESSOR-RELATED"/>
    <property type="match status" value="1"/>
</dbReference>
<reference evidence="4" key="1">
    <citation type="submission" date="2022-09" db="EMBL/GenBank/DDBJ databases">
        <title>Actin cytoskeleton and complex cell architecture in an #Asgard archaeon.</title>
        <authorList>
            <person name="Ponce Toledo R.I."/>
            <person name="Schleper C."/>
            <person name="Rodrigues Oliveira T."/>
            <person name="Wollweber F."/>
            <person name="Xu J."/>
            <person name="Rittmann S."/>
            <person name="Klingl A."/>
            <person name="Pilhofer M."/>
        </authorList>
    </citation>
    <scope>NUCLEOTIDE SEQUENCE</scope>
    <source>
        <strain evidence="4">B-35</strain>
    </source>
</reference>
<dbReference type="PROSITE" id="PS01081">
    <property type="entry name" value="HTH_TETR_1"/>
    <property type="match status" value="1"/>
</dbReference>
<dbReference type="Proteomes" id="UP001208689">
    <property type="component" value="Chromosome"/>
</dbReference>
<dbReference type="SUPFAM" id="SSF48498">
    <property type="entry name" value="Tetracyclin repressor-like, C-terminal domain"/>
    <property type="match status" value="1"/>
</dbReference>
<dbReference type="PANTHER" id="PTHR43479:SF11">
    <property type="entry name" value="ACREF_ENVCD OPERON REPRESSOR-RELATED"/>
    <property type="match status" value="1"/>
</dbReference>
<evidence type="ECO:0000256" key="2">
    <source>
        <dbReference type="PROSITE-ProRule" id="PRU00335"/>
    </source>
</evidence>
<protein>
    <recommendedName>
        <fullName evidence="3">HTH tetR-type domain-containing protein</fullName>
    </recommendedName>
</protein>
<keyword evidence="1 2" id="KW-0238">DNA-binding</keyword>
<gene>
    <name evidence="4" type="ORF">NEF87_000812</name>
</gene>
<dbReference type="InterPro" id="IPR023772">
    <property type="entry name" value="DNA-bd_HTH_TetR-type_CS"/>
</dbReference>
<feature type="DNA-binding region" description="H-T-H motif" evidence="2">
    <location>
        <begin position="26"/>
        <end position="45"/>
    </location>
</feature>
<dbReference type="PROSITE" id="PS50977">
    <property type="entry name" value="HTH_TETR_2"/>
    <property type="match status" value="1"/>
</dbReference>
<dbReference type="InterPro" id="IPR036271">
    <property type="entry name" value="Tet_transcr_reg_TetR-rel_C_sf"/>
</dbReference>
<dbReference type="InterPro" id="IPR001647">
    <property type="entry name" value="HTH_TetR"/>
</dbReference>
<proteinExistence type="predicted"/>
<name>A0ABY6HQ70_9ARCH</name>
<evidence type="ECO:0000256" key="1">
    <source>
        <dbReference type="ARBA" id="ARBA00023125"/>
    </source>
</evidence>
<dbReference type="EMBL" id="CP104013">
    <property type="protein sequence ID" value="UYP44527.1"/>
    <property type="molecule type" value="Genomic_DNA"/>
</dbReference>
<evidence type="ECO:0000313" key="4">
    <source>
        <dbReference type="EMBL" id="UYP44527.1"/>
    </source>
</evidence>
<dbReference type="InterPro" id="IPR009057">
    <property type="entry name" value="Homeodomain-like_sf"/>
</dbReference>
<sequence length="200" mass="23638">MKQDKRKLILTAAEQCFAKYGYKKTTMEDISHIVGLSKAAMYYYFNNKGEIYITIVTDAYRTLVRELREEIEKDLSCDKKIIKYFQKRLEWLYKQSYILTQITQDELIAFNNFGGGIVEEIGMEERKILMKVLQKCINDSIFRKFDVEKVSNYLFILVDGIYNFYQPSTSMEIMTQERNEVIKNDISTALQLFIRGMKPD</sequence>
<dbReference type="Gene3D" id="1.10.10.60">
    <property type="entry name" value="Homeodomain-like"/>
    <property type="match status" value="1"/>
</dbReference>
<dbReference type="PRINTS" id="PR00455">
    <property type="entry name" value="HTHTETR"/>
</dbReference>
<dbReference type="Pfam" id="PF00440">
    <property type="entry name" value="TetR_N"/>
    <property type="match status" value="1"/>
</dbReference>
<dbReference type="Gene3D" id="1.10.357.10">
    <property type="entry name" value="Tetracycline Repressor, domain 2"/>
    <property type="match status" value="1"/>
</dbReference>
<accession>A0ABY6HQ70</accession>
<keyword evidence="5" id="KW-1185">Reference proteome</keyword>
<evidence type="ECO:0000313" key="5">
    <source>
        <dbReference type="Proteomes" id="UP001208689"/>
    </source>
</evidence>
<feature type="domain" description="HTH tetR-type" evidence="3">
    <location>
        <begin position="3"/>
        <end position="63"/>
    </location>
</feature>
<dbReference type="SUPFAM" id="SSF46689">
    <property type="entry name" value="Homeodomain-like"/>
    <property type="match status" value="1"/>
</dbReference>
<dbReference type="InterPro" id="IPR050624">
    <property type="entry name" value="HTH-type_Tx_Regulator"/>
</dbReference>